<feature type="region of interest" description="Disordered" evidence="1">
    <location>
        <begin position="872"/>
        <end position="918"/>
    </location>
</feature>
<gene>
    <name evidence="2" type="ORF">EK21DRAFT_83567</name>
</gene>
<dbReference type="AlphaFoldDB" id="A0A9P4HN92"/>
<feature type="region of interest" description="Disordered" evidence="1">
    <location>
        <begin position="309"/>
        <end position="338"/>
    </location>
</feature>
<feature type="region of interest" description="Disordered" evidence="1">
    <location>
        <begin position="519"/>
        <end position="548"/>
    </location>
</feature>
<feature type="compositionally biased region" description="Basic residues" evidence="1">
    <location>
        <begin position="706"/>
        <end position="722"/>
    </location>
</feature>
<feature type="region of interest" description="Disordered" evidence="1">
    <location>
        <begin position="355"/>
        <end position="456"/>
    </location>
</feature>
<keyword evidence="3" id="KW-1185">Reference proteome</keyword>
<feature type="compositionally biased region" description="Low complexity" evidence="1">
    <location>
        <begin position="782"/>
        <end position="791"/>
    </location>
</feature>
<evidence type="ECO:0000256" key="1">
    <source>
        <dbReference type="SAM" id="MobiDB-lite"/>
    </source>
</evidence>
<feature type="compositionally biased region" description="Basic and acidic residues" evidence="1">
    <location>
        <begin position="872"/>
        <end position="882"/>
    </location>
</feature>
<feature type="region of interest" description="Disordered" evidence="1">
    <location>
        <begin position="691"/>
        <end position="722"/>
    </location>
</feature>
<dbReference type="OrthoDB" id="3800943at2759"/>
<evidence type="ECO:0000313" key="3">
    <source>
        <dbReference type="Proteomes" id="UP000799777"/>
    </source>
</evidence>
<reference evidence="2" key="1">
    <citation type="journal article" date="2020" name="Stud. Mycol.">
        <title>101 Dothideomycetes genomes: a test case for predicting lifestyles and emergence of pathogens.</title>
        <authorList>
            <person name="Haridas S."/>
            <person name="Albert R."/>
            <person name="Binder M."/>
            <person name="Bloem J."/>
            <person name="Labutti K."/>
            <person name="Salamov A."/>
            <person name="Andreopoulos B."/>
            <person name="Baker S."/>
            <person name="Barry K."/>
            <person name="Bills G."/>
            <person name="Bluhm B."/>
            <person name="Cannon C."/>
            <person name="Castanera R."/>
            <person name="Culley D."/>
            <person name="Daum C."/>
            <person name="Ezra D."/>
            <person name="Gonzalez J."/>
            <person name="Henrissat B."/>
            <person name="Kuo A."/>
            <person name="Liang C."/>
            <person name="Lipzen A."/>
            <person name="Lutzoni F."/>
            <person name="Magnuson J."/>
            <person name="Mondo S."/>
            <person name="Nolan M."/>
            <person name="Ohm R."/>
            <person name="Pangilinan J."/>
            <person name="Park H.-J."/>
            <person name="Ramirez L."/>
            <person name="Alfaro M."/>
            <person name="Sun H."/>
            <person name="Tritt A."/>
            <person name="Yoshinaga Y."/>
            <person name="Zwiers L.-H."/>
            <person name="Turgeon B."/>
            <person name="Goodwin S."/>
            <person name="Spatafora J."/>
            <person name="Crous P."/>
            <person name="Grigoriev I."/>
        </authorList>
    </citation>
    <scope>NUCLEOTIDE SEQUENCE</scope>
    <source>
        <strain evidence="2">CBS 110217</strain>
    </source>
</reference>
<name>A0A9P4HN92_9PLEO</name>
<dbReference type="EMBL" id="ML978154">
    <property type="protein sequence ID" value="KAF2036620.1"/>
    <property type="molecule type" value="Genomic_DNA"/>
</dbReference>
<feature type="compositionally biased region" description="Low complexity" evidence="1">
    <location>
        <begin position="524"/>
        <end position="538"/>
    </location>
</feature>
<evidence type="ECO:0000313" key="2">
    <source>
        <dbReference type="EMBL" id="KAF2036620.1"/>
    </source>
</evidence>
<organism evidence="2 3">
    <name type="scientific">Setomelanomma holmii</name>
    <dbReference type="NCBI Taxonomy" id="210430"/>
    <lineage>
        <taxon>Eukaryota</taxon>
        <taxon>Fungi</taxon>
        <taxon>Dikarya</taxon>
        <taxon>Ascomycota</taxon>
        <taxon>Pezizomycotina</taxon>
        <taxon>Dothideomycetes</taxon>
        <taxon>Pleosporomycetidae</taxon>
        <taxon>Pleosporales</taxon>
        <taxon>Pleosporineae</taxon>
        <taxon>Phaeosphaeriaceae</taxon>
        <taxon>Setomelanomma</taxon>
    </lineage>
</organism>
<feature type="compositionally biased region" description="Polar residues" evidence="1">
    <location>
        <begin position="696"/>
        <end position="705"/>
    </location>
</feature>
<accession>A0A9P4HN92</accession>
<sequence length="918" mass="99613">MLVYSGAVSGSRSGQSASSTVAVTASRKDLADVGTVCNFCFVLLSKTLTAIRPGGTKMQHMSNCGTILIGTPNSSYEVGHKVLSSMDTVNMQGRALQPAYQDLFAYYRAFLDTDTPFSDCVKQFPPLDDSYTSHSAAVGVEAGHSIQPQQQPRGRAIPYHLAGRLANRSNGAPLATIIEQGSYSTLNSRTSLLSMGRHPSFRVAENSSPSHAIHRVSRSLDGVALQRIQEDAHRERDPIVAVNGHGRLQDSGPSQPIFDAATPIRANSSELPRSAEWETQINDACQHAESRRSKGFFRGVLHSVRAAARARPRALSMTQAPPVEAHEDRPETSQGDPLNQLAYHNLEKRQTHLDTPVWYPSSSPASMPAVDSHARNRKMSSMNTPASVSASSFPSLSESSLPLFDQEPSPNSVSQSRSPSATTRPREHSSSVRLVLPKPRDVESIGGTNGASTLQNTHHNDYISAAPTFEGVSVPNSGASSFSKHDRVRETSRKASFCSTMSTSYSGTVLGVDLDLQYETPQGSRNSSSPMPASFSESPESKKVTETDATWRSITSSALTSLLPIAAASGIVQPNYNTPKISFYSPSGNLIQPEGNSLPETSAWEYGHSPPAPETYVPHSRPQSGRRTLSATACLPPARPTLVPMTTPPTSTVPLPPHLQHHHNYRRPEKSQISSCESLIEPLPTVKGCGGVVRSHSVTPRSQTRQSHHKKIKPSSKHKRRSIMSIISDTKSDASFYKSRYIALTIRSCTSSRTTSQGWSKPRTQRTTLHKRHAGPARYLPARTARTTQTQGTSKPRIRINPAPRRPAPSLSGKNPRTFRGACMTSRIPCVRDTGSLAGHTLRICFCQPYDGAGKRVMSFCVREKEDMQAKLDGARDRRGGDNEPTARVVETSKAKRGMQGVHASRTGSIAETRGGKE</sequence>
<proteinExistence type="predicted"/>
<feature type="region of interest" description="Disordered" evidence="1">
    <location>
        <begin position="752"/>
        <end position="818"/>
    </location>
</feature>
<protein>
    <submittedName>
        <fullName evidence="2">Uncharacterized protein</fullName>
    </submittedName>
</protein>
<comment type="caution">
    <text evidence="2">The sequence shown here is derived from an EMBL/GenBank/DDBJ whole genome shotgun (WGS) entry which is preliminary data.</text>
</comment>
<feature type="compositionally biased region" description="Low complexity" evidence="1">
    <location>
        <begin position="385"/>
        <end position="420"/>
    </location>
</feature>
<dbReference type="Proteomes" id="UP000799777">
    <property type="component" value="Unassembled WGS sequence"/>
</dbReference>